<comment type="caution">
    <text evidence="1">The sequence shown here is derived from an EMBL/GenBank/DDBJ whole genome shotgun (WGS) entry which is preliminary data.</text>
</comment>
<dbReference type="EMBL" id="BNAH01000005">
    <property type="protein sequence ID" value="GHE86448.1"/>
    <property type="molecule type" value="Genomic_DNA"/>
</dbReference>
<protein>
    <submittedName>
        <fullName evidence="1">Uncharacterized protein</fullName>
    </submittedName>
</protein>
<keyword evidence="2" id="KW-1185">Reference proteome</keyword>
<dbReference type="RefSeq" id="WP_189377605.1">
    <property type="nucleotide sequence ID" value="NZ_BNAH01000005.1"/>
</dbReference>
<evidence type="ECO:0000313" key="2">
    <source>
        <dbReference type="Proteomes" id="UP000626370"/>
    </source>
</evidence>
<dbReference type="Proteomes" id="UP000626370">
    <property type="component" value="Unassembled WGS sequence"/>
</dbReference>
<organism evidence="1 2">
    <name type="scientific">Thalassotalea profundi</name>
    <dbReference type="NCBI Taxonomy" id="2036687"/>
    <lineage>
        <taxon>Bacteria</taxon>
        <taxon>Pseudomonadati</taxon>
        <taxon>Pseudomonadota</taxon>
        <taxon>Gammaproteobacteria</taxon>
        <taxon>Alteromonadales</taxon>
        <taxon>Colwelliaceae</taxon>
        <taxon>Thalassotalea</taxon>
    </lineage>
</organism>
<sequence length="238" mass="26355">MINNINTYSNLFNASSTSTSEVDAVIAEHKQSTAVVEQEISHSTNLYLSSRAQKINSISQEFFSGGSLSVENIDSLKERVYQLGLISKQEYASLTNTELSEKELAAAEALPNQNIANFIGDFLTRLDETDAGKIEKSEIDEPLEESETLILLKSTLLTAKDILSDVEQAKTNSNFKESLASTLSFLQETISADAFEKMPLDDKVGLSKTYQALEIVDKISPQRLSNDKLNRYLEVSLE</sequence>
<proteinExistence type="predicted"/>
<accession>A0ABQ3IKD1</accession>
<evidence type="ECO:0000313" key="1">
    <source>
        <dbReference type="EMBL" id="GHE86448.1"/>
    </source>
</evidence>
<name>A0ABQ3IKD1_9GAMM</name>
<gene>
    <name evidence="1" type="ORF">GCM10011501_14540</name>
</gene>
<reference evidence="2" key="1">
    <citation type="journal article" date="2019" name="Int. J. Syst. Evol. Microbiol.">
        <title>The Global Catalogue of Microorganisms (GCM) 10K type strain sequencing project: providing services to taxonomists for standard genome sequencing and annotation.</title>
        <authorList>
            <consortium name="The Broad Institute Genomics Platform"/>
            <consortium name="The Broad Institute Genome Sequencing Center for Infectious Disease"/>
            <person name="Wu L."/>
            <person name="Ma J."/>
        </authorList>
    </citation>
    <scope>NUCLEOTIDE SEQUENCE [LARGE SCALE GENOMIC DNA]</scope>
    <source>
        <strain evidence="2">CGMCC 1.15922</strain>
    </source>
</reference>